<comment type="caution">
    <text evidence="1">The sequence shown here is derived from an EMBL/GenBank/DDBJ whole genome shotgun (WGS) entry which is preliminary data.</text>
</comment>
<proteinExistence type="predicted"/>
<reference evidence="1 2" key="1">
    <citation type="submission" date="2021-01" db="EMBL/GenBank/DDBJ databases">
        <title>Whole genome shotgun sequence of Catellatospora bangladeshensis NBRC 107357.</title>
        <authorList>
            <person name="Komaki H."/>
            <person name="Tamura T."/>
        </authorList>
    </citation>
    <scope>NUCLEOTIDE SEQUENCE [LARGE SCALE GENOMIC DNA]</scope>
    <source>
        <strain evidence="1 2">NBRC 107357</strain>
    </source>
</reference>
<sequence>MTTSGAGPTRRRLLAGLGGLAALTLLPGCKEAIEAAADSCPEDPAESGGVTWNPDIGRPVFWGVHDLTAAAHGTPRDLRIYYPSYDGATANAPMLKLCLTRWPMVLLLHGQPPRGVSLTGYHARWERFAAVLARCGYVVVVPSHPAQLAQNGADPAIAAAGADLAWVRDSWEHRRWVDARPESTAVVGHSYGGLLGARVMAANPAFAAFVSLGAPYGELTDRSAVLTGIGRPTFFAWAEGNGGGLFLEDLGPPANVWDGLPQPRYAAVYQGEHFDYLRAQDAGTDLRGPCPLVGGAMADLVALFLSTHAPVPLGRTRVGADLKPPQVELTPEQQFFAGGHLQGVAQFQSAPGCRLDLRWNLDGQTGSRKLGP</sequence>
<evidence type="ECO:0008006" key="3">
    <source>
        <dbReference type="Google" id="ProtNLM"/>
    </source>
</evidence>
<dbReference type="EMBL" id="BONF01000009">
    <property type="protein sequence ID" value="GIF80151.1"/>
    <property type="molecule type" value="Genomic_DNA"/>
</dbReference>
<dbReference type="RefSeq" id="WP_203743465.1">
    <property type="nucleotide sequence ID" value="NZ_BONF01000009.1"/>
</dbReference>
<protein>
    <recommendedName>
        <fullName evidence="3">Alpha/beta fold hydrolase</fullName>
    </recommendedName>
</protein>
<gene>
    <name evidence="1" type="ORF">Cba03nite_15000</name>
</gene>
<dbReference type="Gene3D" id="3.40.50.1820">
    <property type="entry name" value="alpha/beta hydrolase"/>
    <property type="match status" value="1"/>
</dbReference>
<dbReference type="PROSITE" id="PS51318">
    <property type="entry name" value="TAT"/>
    <property type="match status" value="1"/>
</dbReference>
<name>A0A8J3J9L1_9ACTN</name>
<dbReference type="Proteomes" id="UP000601223">
    <property type="component" value="Unassembled WGS sequence"/>
</dbReference>
<evidence type="ECO:0000313" key="1">
    <source>
        <dbReference type="EMBL" id="GIF80151.1"/>
    </source>
</evidence>
<organism evidence="1 2">
    <name type="scientific">Catellatospora bangladeshensis</name>
    <dbReference type="NCBI Taxonomy" id="310355"/>
    <lineage>
        <taxon>Bacteria</taxon>
        <taxon>Bacillati</taxon>
        <taxon>Actinomycetota</taxon>
        <taxon>Actinomycetes</taxon>
        <taxon>Micromonosporales</taxon>
        <taxon>Micromonosporaceae</taxon>
        <taxon>Catellatospora</taxon>
    </lineage>
</organism>
<dbReference type="SUPFAM" id="SSF53474">
    <property type="entry name" value="alpha/beta-Hydrolases"/>
    <property type="match status" value="1"/>
</dbReference>
<dbReference type="InterPro" id="IPR006311">
    <property type="entry name" value="TAT_signal"/>
</dbReference>
<dbReference type="InterPro" id="IPR029058">
    <property type="entry name" value="AB_hydrolase_fold"/>
</dbReference>
<dbReference type="AlphaFoldDB" id="A0A8J3J9L1"/>
<evidence type="ECO:0000313" key="2">
    <source>
        <dbReference type="Proteomes" id="UP000601223"/>
    </source>
</evidence>
<accession>A0A8J3J9L1</accession>
<keyword evidence="2" id="KW-1185">Reference proteome</keyword>